<dbReference type="AlphaFoldDB" id="A0A2V2YTE8"/>
<keyword evidence="4" id="KW-1185">Reference proteome</keyword>
<dbReference type="OrthoDB" id="9787283at2"/>
<gene>
    <name evidence="3" type="ORF">DFQ01_111134</name>
</gene>
<evidence type="ECO:0000256" key="1">
    <source>
        <dbReference type="ARBA" id="ARBA00022729"/>
    </source>
</evidence>
<feature type="region of interest" description="Disordered" evidence="2">
    <location>
        <begin position="24"/>
        <end position="56"/>
    </location>
</feature>
<keyword evidence="1" id="KW-0732">Signal</keyword>
<comment type="caution">
    <text evidence="3">The sequence shown here is derived from an EMBL/GenBank/DDBJ whole genome shotgun (WGS) entry which is preliminary data.</text>
</comment>
<dbReference type="PROSITE" id="PS51257">
    <property type="entry name" value="PROKAR_LIPOPROTEIN"/>
    <property type="match status" value="1"/>
</dbReference>
<organism evidence="3 4">
    <name type="scientific">Paenibacillus cellulosilyticus</name>
    <dbReference type="NCBI Taxonomy" id="375489"/>
    <lineage>
        <taxon>Bacteria</taxon>
        <taxon>Bacillati</taxon>
        <taxon>Bacillota</taxon>
        <taxon>Bacilli</taxon>
        <taxon>Bacillales</taxon>
        <taxon>Paenibacillaceae</taxon>
        <taxon>Paenibacillus</taxon>
    </lineage>
</organism>
<accession>A0A2V2YTE8</accession>
<dbReference type="SUPFAM" id="SSF53850">
    <property type="entry name" value="Periplasmic binding protein-like II"/>
    <property type="match status" value="1"/>
</dbReference>
<dbReference type="PANTHER" id="PTHR43649:SF33">
    <property type="entry name" value="POLYGALACTURONAN_RHAMNOGALACTURONAN-BINDING PROTEIN YTCQ"/>
    <property type="match status" value="1"/>
</dbReference>
<evidence type="ECO:0000313" key="4">
    <source>
        <dbReference type="Proteomes" id="UP000246635"/>
    </source>
</evidence>
<evidence type="ECO:0000313" key="3">
    <source>
        <dbReference type="EMBL" id="PWW00987.1"/>
    </source>
</evidence>
<dbReference type="RefSeq" id="WP_110044860.1">
    <property type="nucleotide sequence ID" value="NZ_CP054613.1"/>
</dbReference>
<sequence length="560" mass="61881">MKNKVLPVVMTTFLAAGLIAGCSDKDSGSGSGTSTNASTTEAGGKTDTAGGEEAALTSIPLPITTEPITIDYWRANDAKLTASLQNFGEMAAYKKKEELTGIKVNWTHPPLGQQGDQFNLLVSTNDMPDVIYYNWASAVGGPEKMLADGRIIRLNEYIDKYAPNLKKLIDSDPDIKKQISLDDGTIYMFPYIRSDARKLNGTSGLVLRKDWLDKLNLSVPKTIDDWYNVLKAFREKDPNGNGKKDELPLTGKDGAGTLNRLNDFAPAFGVLGGFQFKDGAIVYGPLQPEYKQFIETMTKWYAEELVDPEIITNDGKAFDYKITSNLVGAYSGGVFSGMGKYYNLMKEANPSFSLAGAAWPIGPAGKSYATFNLGGKVLTYGEAITSSADKDKIKYIVQWMDFNYSPQGHDLFNFGIEGESYTKEGDTIKFTDQIMNNPKLTYDQALAAYALSIMDGPMDQDSRYLDALLAYPEQKEANTIWMGADDSLTLPGLRFTEDESRLNASVMTPISTYVSEMVTKFITGKTPITEYDKFTKTIQSMGIDQITKIYEDSYKRYQSR</sequence>
<dbReference type="Gene3D" id="3.40.190.10">
    <property type="entry name" value="Periplasmic binding protein-like II"/>
    <property type="match status" value="2"/>
</dbReference>
<feature type="compositionally biased region" description="Low complexity" evidence="2">
    <location>
        <begin position="32"/>
        <end position="43"/>
    </location>
</feature>
<dbReference type="InterPro" id="IPR050490">
    <property type="entry name" value="Bact_solute-bd_prot1"/>
</dbReference>
<dbReference type="Proteomes" id="UP000246635">
    <property type="component" value="Unassembled WGS sequence"/>
</dbReference>
<dbReference type="PANTHER" id="PTHR43649">
    <property type="entry name" value="ARABINOSE-BINDING PROTEIN-RELATED"/>
    <property type="match status" value="1"/>
</dbReference>
<dbReference type="EMBL" id="QGTQ01000011">
    <property type="protein sequence ID" value="PWW00987.1"/>
    <property type="molecule type" value="Genomic_DNA"/>
</dbReference>
<proteinExistence type="predicted"/>
<evidence type="ECO:0000256" key="2">
    <source>
        <dbReference type="SAM" id="MobiDB-lite"/>
    </source>
</evidence>
<reference evidence="3 4" key="1">
    <citation type="submission" date="2018-05" db="EMBL/GenBank/DDBJ databases">
        <title>Genomic Encyclopedia of Type Strains, Phase III (KMG-III): the genomes of soil and plant-associated and newly described type strains.</title>
        <authorList>
            <person name="Whitman W."/>
        </authorList>
    </citation>
    <scope>NUCLEOTIDE SEQUENCE [LARGE SCALE GENOMIC DNA]</scope>
    <source>
        <strain evidence="3 4">CECT 5696</strain>
    </source>
</reference>
<protein>
    <submittedName>
        <fullName evidence="3">Putative aldouronate transport system substrate-binding protein</fullName>
    </submittedName>
</protein>
<name>A0A2V2YTE8_9BACL</name>